<keyword evidence="2" id="KW-0238">DNA-binding</keyword>
<dbReference type="SMART" id="SM00347">
    <property type="entry name" value="HTH_MARR"/>
    <property type="match status" value="1"/>
</dbReference>
<evidence type="ECO:0000313" key="5">
    <source>
        <dbReference type="EMBL" id="AJI80042.1"/>
    </source>
</evidence>
<dbReference type="AlphaFoldDB" id="A0A0B6EUA3"/>
<dbReference type="GO" id="GO:0003700">
    <property type="term" value="F:DNA-binding transcription factor activity"/>
    <property type="evidence" value="ECO:0007669"/>
    <property type="project" value="InterPro"/>
</dbReference>
<dbReference type="PANTHER" id="PTHR42756">
    <property type="entry name" value="TRANSCRIPTIONAL REGULATOR, MARR"/>
    <property type="match status" value="1"/>
</dbReference>
<dbReference type="GO" id="GO:0003677">
    <property type="term" value="F:DNA binding"/>
    <property type="evidence" value="ECO:0007669"/>
    <property type="project" value="UniProtKB-KW"/>
</dbReference>
<dbReference type="PROSITE" id="PS01117">
    <property type="entry name" value="HTH_MARR_1"/>
    <property type="match status" value="1"/>
</dbReference>
<dbReference type="Pfam" id="PF01047">
    <property type="entry name" value="MarR"/>
    <property type="match status" value="1"/>
</dbReference>
<keyword evidence="3" id="KW-0804">Transcription</keyword>
<evidence type="ECO:0000256" key="2">
    <source>
        <dbReference type="ARBA" id="ARBA00023125"/>
    </source>
</evidence>
<dbReference type="SUPFAM" id="SSF46785">
    <property type="entry name" value="Winged helix' DNA-binding domain"/>
    <property type="match status" value="1"/>
</dbReference>
<feature type="domain" description="HTH marR-type" evidence="4">
    <location>
        <begin position="56"/>
        <end position="191"/>
    </location>
</feature>
<accession>A0A0B6EUA3</accession>
<dbReference type="Proteomes" id="UP000031890">
    <property type="component" value="Chromosome"/>
</dbReference>
<evidence type="ECO:0000313" key="6">
    <source>
        <dbReference type="Proteomes" id="UP000031890"/>
    </source>
</evidence>
<evidence type="ECO:0000259" key="4">
    <source>
        <dbReference type="PROSITE" id="PS50995"/>
    </source>
</evidence>
<dbReference type="KEGG" id="csx:CSING_12775"/>
<dbReference type="InterPro" id="IPR023187">
    <property type="entry name" value="Tscrpt_reg_MarR-type_CS"/>
</dbReference>
<dbReference type="STRING" id="161899.CSING_12775"/>
<dbReference type="InterPro" id="IPR000835">
    <property type="entry name" value="HTH_MarR-typ"/>
</dbReference>
<gene>
    <name evidence="5" type="ORF">CSING_12775</name>
</gene>
<dbReference type="EMBL" id="CP010827">
    <property type="protein sequence ID" value="AJI80042.1"/>
    <property type="molecule type" value="Genomic_DNA"/>
</dbReference>
<evidence type="ECO:0000256" key="3">
    <source>
        <dbReference type="ARBA" id="ARBA00023163"/>
    </source>
</evidence>
<reference evidence="5 6" key="1">
    <citation type="journal article" date="2015" name="Genome Announc.">
        <title>Complete Genome Sequence and Annotation of Corynebacterium singulare DSM 44357, Isolated from a Human Semen Specimen.</title>
        <authorList>
            <person name="Merten M."/>
            <person name="Brinkrolf K."/>
            <person name="Albersmeier A."/>
            <person name="Kutter Y."/>
            <person name="Ruckert C."/>
            <person name="Tauch A."/>
        </authorList>
    </citation>
    <scope>NUCLEOTIDE SEQUENCE [LARGE SCALE GENOMIC DNA]</scope>
    <source>
        <strain evidence="5">IBS B52218</strain>
    </source>
</reference>
<dbReference type="PROSITE" id="PS50995">
    <property type="entry name" value="HTH_MARR_2"/>
    <property type="match status" value="1"/>
</dbReference>
<dbReference type="InterPro" id="IPR036390">
    <property type="entry name" value="WH_DNA-bd_sf"/>
</dbReference>
<dbReference type="InterPro" id="IPR036388">
    <property type="entry name" value="WH-like_DNA-bd_sf"/>
</dbReference>
<dbReference type="PANTHER" id="PTHR42756:SF1">
    <property type="entry name" value="TRANSCRIPTIONAL REPRESSOR OF EMRAB OPERON"/>
    <property type="match status" value="1"/>
</dbReference>
<dbReference type="HOGENOM" id="CLU_083287_15_1_11"/>
<name>A0A0B6EUA3_9CORY</name>
<organism evidence="5 6">
    <name type="scientific">Corynebacterium singulare</name>
    <dbReference type="NCBI Taxonomy" id="161899"/>
    <lineage>
        <taxon>Bacteria</taxon>
        <taxon>Bacillati</taxon>
        <taxon>Actinomycetota</taxon>
        <taxon>Actinomycetes</taxon>
        <taxon>Mycobacteriales</taxon>
        <taxon>Corynebacteriaceae</taxon>
        <taxon>Corynebacterium</taxon>
    </lineage>
</organism>
<protein>
    <submittedName>
        <fullName evidence="5">Transcriptional regulator</fullName>
    </submittedName>
</protein>
<dbReference type="Gene3D" id="1.10.10.10">
    <property type="entry name" value="Winged helix-like DNA-binding domain superfamily/Winged helix DNA-binding domain"/>
    <property type="match status" value="1"/>
</dbReference>
<proteinExistence type="predicted"/>
<keyword evidence="1" id="KW-0805">Transcription regulation</keyword>
<sequence length="200" mass="22503">MPLDLTVLRAPSPLWAVHAAKTKFFSKLTTIVTRNSLNLFSMSEENSESPVSYEDALEVARQIQPALNKLMLIFQRTTEGTSLTTSQVSIMNQLRMRGPSRVSTIAQAELIRMPTASNALYQLERHGFVERHRDEKDRRGVLVALTQLGEAELTIVSRQRAAALAEILRWLEPEDIQDADSLVNLISKLADVYRPIMEGK</sequence>
<evidence type="ECO:0000256" key="1">
    <source>
        <dbReference type="ARBA" id="ARBA00023015"/>
    </source>
</evidence>